<accession>A0ABY5ZP70</accession>
<dbReference type="InterPro" id="IPR038186">
    <property type="entry name" value="CHAD_dom_sf"/>
</dbReference>
<name>A0ABY5ZP70_9BACT</name>
<evidence type="ECO:0000259" key="1">
    <source>
        <dbReference type="PROSITE" id="PS51708"/>
    </source>
</evidence>
<dbReference type="Pfam" id="PF05235">
    <property type="entry name" value="CHAD"/>
    <property type="match status" value="1"/>
</dbReference>
<dbReference type="RefSeq" id="WP_260749309.1">
    <property type="nucleotide sequence ID" value="NZ_CP092109.1"/>
</dbReference>
<dbReference type="PANTHER" id="PTHR39339:SF1">
    <property type="entry name" value="CHAD DOMAIN-CONTAINING PROTEIN"/>
    <property type="match status" value="1"/>
</dbReference>
<dbReference type="Proteomes" id="UP001060414">
    <property type="component" value="Chromosome"/>
</dbReference>
<reference evidence="2" key="1">
    <citation type="journal article" date="2022" name="Environ. Microbiol.">
        <title>Geoalkalibacter halelectricus SAP #1 sp. nov. possessing extracellular electron transfer and mineral#reducing capabilities from a haloalkaline environment.</title>
        <authorList>
            <person name="Yadav S."/>
            <person name="Singh R."/>
            <person name="Sundharam S.S."/>
            <person name="Chaudhary S."/>
            <person name="Krishnamurthi S."/>
            <person name="Patil S.A."/>
        </authorList>
    </citation>
    <scope>NUCLEOTIDE SEQUENCE</scope>
    <source>
        <strain evidence="2">SAP-1</strain>
    </source>
</reference>
<proteinExistence type="predicted"/>
<protein>
    <submittedName>
        <fullName evidence="2">CHAD domain-containing protein</fullName>
    </submittedName>
</protein>
<sequence length="518" mass="59612">MPESHYRLNGAEENLLEGLAQEFGLVREADGPFERTFFDSFDWRLYRNGWILSEDWGEGQEKRSLLQTTEGVWVAEGEGVPGSFAWDFSPGPLREALQPVLEMRALLPVIRLASRRTIYRVLDEREKTVLRLEILHPGVLDGDDAVQALQPRLILHPLKGFDKQARQVATFLERSCGLAPMPSDLFEEALAALGRAPADYSSKVDVVLEPGMPTAAALRQVLSDLLTTLLANQQGVEDNLDSEFLHDFRVAVRRTRSALSQVKNVFPARQIDFFRKEFAWLGNLTSLARDLDVYLLHFPDFQARLPAEVREDLVPFRLFLEKHQKIEYRKLVQQLKSPRFRKLISRWSDFLDAPGDLEETPNGALPIAEVAARRIRRVYRRVLREGAAISAQSPPEDLHELRKTCKKLRYLMEFFQSLYPPERIGRLIKALKGLQDNLGAYQDLHVQVETLRRFSREMAEEGDAPAETLLALGRLVEGLDRRQIEVREEFAERFSRFAREKNQLLFRELFKPQAREQV</sequence>
<feature type="domain" description="CHAD" evidence="1">
    <location>
        <begin position="211"/>
        <end position="503"/>
    </location>
</feature>
<gene>
    <name evidence="2" type="ORF">L9S41_05935</name>
</gene>
<evidence type="ECO:0000313" key="3">
    <source>
        <dbReference type="Proteomes" id="UP001060414"/>
    </source>
</evidence>
<keyword evidence="3" id="KW-1185">Reference proteome</keyword>
<dbReference type="PROSITE" id="PS51708">
    <property type="entry name" value="CHAD"/>
    <property type="match status" value="1"/>
</dbReference>
<dbReference type="SMART" id="SM00880">
    <property type="entry name" value="CHAD"/>
    <property type="match status" value="1"/>
</dbReference>
<evidence type="ECO:0000313" key="2">
    <source>
        <dbReference type="EMBL" id="UWZ80942.1"/>
    </source>
</evidence>
<dbReference type="Gene3D" id="1.40.20.10">
    <property type="entry name" value="CHAD domain"/>
    <property type="match status" value="1"/>
</dbReference>
<dbReference type="InterPro" id="IPR007899">
    <property type="entry name" value="CHAD_dom"/>
</dbReference>
<organism evidence="2 3">
    <name type="scientific">Geoalkalibacter halelectricus</name>
    <dbReference type="NCBI Taxonomy" id="2847045"/>
    <lineage>
        <taxon>Bacteria</taxon>
        <taxon>Pseudomonadati</taxon>
        <taxon>Thermodesulfobacteriota</taxon>
        <taxon>Desulfuromonadia</taxon>
        <taxon>Desulfuromonadales</taxon>
        <taxon>Geoalkalibacteraceae</taxon>
        <taxon>Geoalkalibacter</taxon>
    </lineage>
</organism>
<dbReference type="EMBL" id="CP092109">
    <property type="protein sequence ID" value="UWZ80942.1"/>
    <property type="molecule type" value="Genomic_DNA"/>
</dbReference>
<dbReference type="PANTHER" id="PTHR39339">
    <property type="entry name" value="SLR1444 PROTEIN"/>
    <property type="match status" value="1"/>
</dbReference>